<dbReference type="eggNOG" id="ENOG502RE9P">
    <property type="taxonomic scope" value="Eukaryota"/>
</dbReference>
<dbReference type="GeneID" id="9674317"/>
<feature type="region of interest" description="Disordered" evidence="1">
    <location>
        <begin position="488"/>
        <end position="508"/>
    </location>
</feature>
<evidence type="ECO:0000313" key="2">
    <source>
        <dbReference type="EMBL" id="EEU36246.1"/>
    </source>
</evidence>
<dbReference type="STRING" id="660122.C7ZIE3"/>
<dbReference type="EMBL" id="GG698930">
    <property type="protein sequence ID" value="EEU36246.1"/>
    <property type="molecule type" value="Genomic_DNA"/>
</dbReference>
<accession>C7ZIE3</accession>
<dbReference type="Proteomes" id="UP000005206">
    <property type="component" value="Chromosome 12"/>
</dbReference>
<dbReference type="InParanoid" id="C7ZIE3"/>
<dbReference type="OMA" id="PFNYLVP"/>
<gene>
    <name evidence="2" type="ORF">NECHADRAFT_87112</name>
</gene>
<dbReference type="AlphaFoldDB" id="C7ZIE3"/>
<dbReference type="HOGENOM" id="CLU_007898_0_0_1"/>
<evidence type="ECO:0000256" key="1">
    <source>
        <dbReference type="SAM" id="MobiDB-lite"/>
    </source>
</evidence>
<dbReference type="RefSeq" id="XP_003041959.1">
    <property type="nucleotide sequence ID" value="XM_003041913.1"/>
</dbReference>
<dbReference type="VEuPathDB" id="FungiDB:NECHADRAFT_87112"/>
<dbReference type="OrthoDB" id="3029913at2759"/>
<organism evidence="2 3">
    <name type="scientific">Fusarium vanettenii (strain ATCC MYA-4622 / CBS 123669 / FGSC 9596 / NRRL 45880 / 77-13-4)</name>
    <name type="common">Fusarium solani subsp. pisi</name>
    <dbReference type="NCBI Taxonomy" id="660122"/>
    <lineage>
        <taxon>Eukaryota</taxon>
        <taxon>Fungi</taxon>
        <taxon>Dikarya</taxon>
        <taxon>Ascomycota</taxon>
        <taxon>Pezizomycotina</taxon>
        <taxon>Sordariomycetes</taxon>
        <taxon>Hypocreomycetidae</taxon>
        <taxon>Hypocreales</taxon>
        <taxon>Nectriaceae</taxon>
        <taxon>Fusarium</taxon>
        <taxon>Fusarium solani species complex</taxon>
        <taxon>Fusarium vanettenii</taxon>
    </lineage>
</organism>
<name>C7ZIE3_FUSV7</name>
<sequence>MDAPYLYPNIRHEERLIDGTLPDLQPGEAVCRSHSQPSLQGGVHTINVSQELDAAPAPKEDKEFGTESSRDFEVVAPHYSLPASSLDSVFPMVGDGASPKTLPHVVLKDPHFPWKWPASKTSTTSKVNKQKGCIPWVALNTFTADELQLDSTTLESITKFPDVRANDNLSFRFPVARINDMKTEMIDNGSVTNLMMSPASREAKDDTAAICIPGELFRQLFADENGICHINQFQYLSHVRKVATDGMVSSVDGESGLYSIIVSHRTGPLDTAVPVPMSAHLVSIENIENLDMAKVKPHVLMTSLYSWSYTSLPAGSSNEMKALRILGRSGFQLLRPPPAQGTSQSKGIESRTLMEDVTAKRQQEGYTLMRYRTVTGELTVAIYRGPLIPTPVTYNIRPPSNFGTDLQILDPELSLMDISYSSAWQLGRTLGMSDAAFTSALSRIRALIQSKAADGAKRDGSHHLRAYKSRDDAVASIGRIVSGLGDMNNHLHANQSTTSSTNRWKEKPVPEILSEKGAPFKDHEVPNNTDFHQVYNWVLDKLHLAHIPAHYLITDPSYLQPESLRFFFIDENWTRALVDGALSLANHWGSEPDRDYARSALKTSINACLATPHEKVGNCQQVPKYGFLLRSQVLVQFTDLKVKATFARANTAGEDESMPKASILVQRMLESDIMLCLFNQTPPDLESIELTLPPHQQSFAVGEDITPWELKVAFRNTVATQKPSTEWPSRQDAISRETYSAPTCPVFDWPSRTLRPTEYARRVFEHQRHTDKETPGFFEEAAPTSALLALQLNELPYTLKIAVKVKDDPKKDASDTSFTKVQHNRNEPWPYGALSLSELPSAPTPPILLD</sequence>
<proteinExistence type="predicted"/>
<feature type="compositionally biased region" description="Polar residues" evidence="1">
    <location>
        <begin position="491"/>
        <end position="502"/>
    </location>
</feature>
<keyword evidence="3" id="KW-1185">Reference proteome</keyword>
<protein>
    <submittedName>
        <fullName evidence="2">Uncharacterized protein</fullName>
    </submittedName>
</protein>
<evidence type="ECO:0000313" key="3">
    <source>
        <dbReference type="Proteomes" id="UP000005206"/>
    </source>
</evidence>
<reference evidence="2 3" key="1">
    <citation type="journal article" date="2009" name="PLoS Genet.">
        <title>The genome of Nectria haematococca: contribution of supernumerary chromosomes to gene expansion.</title>
        <authorList>
            <person name="Coleman J.J."/>
            <person name="Rounsley S.D."/>
            <person name="Rodriguez-Carres M."/>
            <person name="Kuo A."/>
            <person name="Wasmann C.C."/>
            <person name="Grimwood J."/>
            <person name="Schmutz J."/>
            <person name="Taga M."/>
            <person name="White G.J."/>
            <person name="Zhou S."/>
            <person name="Schwartz D.C."/>
            <person name="Freitag M."/>
            <person name="Ma L.J."/>
            <person name="Danchin E.G."/>
            <person name="Henrissat B."/>
            <person name="Coutinho P.M."/>
            <person name="Nelson D.R."/>
            <person name="Straney D."/>
            <person name="Napoli C.A."/>
            <person name="Barker B.M."/>
            <person name="Gribskov M."/>
            <person name="Rep M."/>
            <person name="Kroken S."/>
            <person name="Molnar I."/>
            <person name="Rensing C."/>
            <person name="Kennell J.C."/>
            <person name="Zamora J."/>
            <person name="Farman M.L."/>
            <person name="Selker E.U."/>
            <person name="Salamov A."/>
            <person name="Shapiro H."/>
            <person name="Pangilinan J."/>
            <person name="Lindquist E."/>
            <person name="Lamers C."/>
            <person name="Grigoriev I.V."/>
            <person name="Geiser D.M."/>
            <person name="Covert S.F."/>
            <person name="Temporini E."/>
            <person name="Vanetten H.D."/>
        </authorList>
    </citation>
    <scope>NUCLEOTIDE SEQUENCE [LARGE SCALE GENOMIC DNA]</scope>
    <source>
        <strain evidence="3">ATCC MYA-4622 / CBS 123669 / FGSC 9596 / NRRL 45880 / 77-13-4</strain>
    </source>
</reference>
<dbReference type="KEGG" id="nhe:NECHADRAFT_87112"/>